<evidence type="ECO:0000313" key="1">
    <source>
        <dbReference type="EMBL" id="KAK1280257.1"/>
    </source>
</evidence>
<evidence type="ECO:0000313" key="2">
    <source>
        <dbReference type="Proteomes" id="UP001179952"/>
    </source>
</evidence>
<accession>A0AAV9BV15</accession>
<dbReference type="AlphaFoldDB" id="A0AAV9BV15"/>
<organism evidence="1 2">
    <name type="scientific">Acorus gramineus</name>
    <name type="common">Dwarf sweet flag</name>
    <dbReference type="NCBI Taxonomy" id="55184"/>
    <lineage>
        <taxon>Eukaryota</taxon>
        <taxon>Viridiplantae</taxon>
        <taxon>Streptophyta</taxon>
        <taxon>Embryophyta</taxon>
        <taxon>Tracheophyta</taxon>
        <taxon>Spermatophyta</taxon>
        <taxon>Magnoliopsida</taxon>
        <taxon>Liliopsida</taxon>
        <taxon>Acoraceae</taxon>
        <taxon>Acorus</taxon>
    </lineage>
</organism>
<reference evidence="1" key="1">
    <citation type="journal article" date="2023" name="Nat. Commun.">
        <title>Diploid and tetraploid genomes of Acorus and the evolution of monocots.</title>
        <authorList>
            <person name="Ma L."/>
            <person name="Liu K.W."/>
            <person name="Li Z."/>
            <person name="Hsiao Y.Y."/>
            <person name="Qi Y."/>
            <person name="Fu T."/>
            <person name="Tang G.D."/>
            <person name="Zhang D."/>
            <person name="Sun W.H."/>
            <person name="Liu D.K."/>
            <person name="Li Y."/>
            <person name="Chen G.Z."/>
            <person name="Liu X.D."/>
            <person name="Liao X.Y."/>
            <person name="Jiang Y.T."/>
            <person name="Yu X."/>
            <person name="Hao Y."/>
            <person name="Huang J."/>
            <person name="Zhao X.W."/>
            <person name="Ke S."/>
            <person name="Chen Y.Y."/>
            <person name="Wu W.L."/>
            <person name="Hsu J.L."/>
            <person name="Lin Y.F."/>
            <person name="Huang M.D."/>
            <person name="Li C.Y."/>
            <person name="Huang L."/>
            <person name="Wang Z.W."/>
            <person name="Zhao X."/>
            <person name="Zhong W.Y."/>
            <person name="Peng D.H."/>
            <person name="Ahmad S."/>
            <person name="Lan S."/>
            <person name="Zhang J.S."/>
            <person name="Tsai W.C."/>
            <person name="Van de Peer Y."/>
            <person name="Liu Z.J."/>
        </authorList>
    </citation>
    <scope>NUCLEOTIDE SEQUENCE</scope>
    <source>
        <strain evidence="1">SCP</strain>
    </source>
</reference>
<reference evidence="1" key="2">
    <citation type="submission" date="2023-06" db="EMBL/GenBank/DDBJ databases">
        <authorList>
            <person name="Ma L."/>
            <person name="Liu K.-W."/>
            <person name="Li Z."/>
            <person name="Hsiao Y.-Y."/>
            <person name="Qi Y."/>
            <person name="Fu T."/>
            <person name="Tang G."/>
            <person name="Zhang D."/>
            <person name="Sun W.-H."/>
            <person name="Liu D.-K."/>
            <person name="Li Y."/>
            <person name="Chen G.-Z."/>
            <person name="Liu X.-D."/>
            <person name="Liao X.-Y."/>
            <person name="Jiang Y.-T."/>
            <person name="Yu X."/>
            <person name="Hao Y."/>
            <person name="Huang J."/>
            <person name="Zhao X.-W."/>
            <person name="Ke S."/>
            <person name="Chen Y.-Y."/>
            <person name="Wu W.-L."/>
            <person name="Hsu J.-L."/>
            <person name="Lin Y.-F."/>
            <person name="Huang M.-D."/>
            <person name="Li C.-Y."/>
            <person name="Huang L."/>
            <person name="Wang Z.-W."/>
            <person name="Zhao X."/>
            <person name="Zhong W.-Y."/>
            <person name="Peng D.-H."/>
            <person name="Ahmad S."/>
            <person name="Lan S."/>
            <person name="Zhang J.-S."/>
            <person name="Tsai W.-C."/>
            <person name="Van De Peer Y."/>
            <person name="Liu Z.-J."/>
        </authorList>
    </citation>
    <scope>NUCLEOTIDE SEQUENCE</scope>
    <source>
        <strain evidence="1">SCP</strain>
        <tissue evidence="1">Leaves</tissue>
    </source>
</reference>
<dbReference type="Proteomes" id="UP001179952">
    <property type="component" value="Unassembled WGS sequence"/>
</dbReference>
<name>A0AAV9BV15_ACOGR</name>
<dbReference type="EMBL" id="JAUJYN010000001">
    <property type="protein sequence ID" value="KAK1280257.1"/>
    <property type="molecule type" value="Genomic_DNA"/>
</dbReference>
<sequence>MYGDNPIIWTLQFRCSLNDVKVKELSTLLVALQVVDLNLEDKVTWKLSPQSGFSMRSLYKKLNKNPTPSIPTTQFECPKWGALSPPFDD</sequence>
<gene>
    <name evidence="1" type="ORF">QJS04_geneDACA018561</name>
</gene>
<comment type="caution">
    <text evidence="1">The sequence shown here is derived from an EMBL/GenBank/DDBJ whole genome shotgun (WGS) entry which is preliminary data.</text>
</comment>
<proteinExistence type="predicted"/>
<keyword evidence="2" id="KW-1185">Reference proteome</keyword>
<protein>
    <submittedName>
        <fullName evidence="1">Uncharacterized protein</fullName>
    </submittedName>
</protein>